<dbReference type="Proteomes" id="UP000708148">
    <property type="component" value="Unassembled WGS sequence"/>
</dbReference>
<dbReference type="CDD" id="cd22460">
    <property type="entry name" value="KH-I_PEPPER_rpt2_like"/>
    <property type="match status" value="1"/>
</dbReference>
<comment type="caution">
    <text evidence="4">The sequence shown here is derived from an EMBL/GenBank/DDBJ whole genome shotgun (WGS) entry which is preliminary data.</text>
</comment>
<dbReference type="Gene3D" id="3.30.310.210">
    <property type="match status" value="1"/>
</dbReference>
<dbReference type="AlphaFoldDB" id="A0A8S1IQU5"/>
<keyword evidence="1" id="KW-0677">Repeat</keyword>
<keyword evidence="2" id="KW-0694">RNA-binding</keyword>
<feature type="domain" description="K Homology" evidence="3">
    <location>
        <begin position="99"/>
        <end position="175"/>
    </location>
</feature>
<name>A0A8S1IQU5_9CHLO</name>
<dbReference type="SMART" id="SM00322">
    <property type="entry name" value="KH"/>
    <property type="match status" value="4"/>
</dbReference>
<accession>A0A8S1IQU5</accession>
<dbReference type="InterPro" id="IPR004087">
    <property type="entry name" value="KH_dom"/>
</dbReference>
<sequence>MPMDDAKQAVAPTDVSLRLLVPASRTGSIIGKGGEYIQGLRQSTGAKIKIANTMPGCDERAVHITSPDSNEELVPAQDALLKLLDRIFTDEVDEEGEEVKVMVRLLVDSSQVGPLLGKGGSVINEMRSRSGGQIRVIQGATDLPIFRGPTDQLVQITGEFVKVRAALELVSQRLRENPPRMRPGTHPTCSYPRPLGSMGMLFPIPPGLMAVIQASAGVLLGFNGLVEAQYRIFVPDTKIGCIIGKGGDVIRQIREETKARVIVFNQVEGSESRVVMCRSMDEAPTLLCSAQEALCRSLYTLILEEDRAQGGQHTVRMLVPSDQVGAVLGKKGTVIKQIQMETGAKLVVQNEDMPACAQEGDELLEIRGRAQSVMQAVQACCALMRINMARSQAKAASAAMGVASSLPDHSGPVHPALAMRMHPGHMAVPMPPIGPMGMMGPHPRSMPMGMPHFGGPPMVASQPPHAGGLVLFNGTGGHGGHMAMRMAMNPVLGGPVIGTGGHNMGPMRQMWPEFWRPAQTV</sequence>
<dbReference type="CDD" id="cd22459">
    <property type="entry name" value="KH-I_PEPPER_rpt1_like"/>
    <property type="match status" value="2"/>
</dbReference>
<organism evidence="4 5">
    <name type="scientific">Ostreobium quekettii</name>
    <dbReference type="NCBI Taxonomy" id="121088"/>
    <lineage>
        <taxon>Eukaryota</taxon>
        <taxon>Viridiplantae</taxon>
        <taxon>Chlorophyta</taxon>
        <taxon>core chlorophytes</taxon>
        <taxon>Ulvophyceae</taxon>
        <taxon>TCBD clade</taxon>
        <taxon>Bryopsidales</taxon>
        <taxon>Ostreobineae</taxon>
        <taxon>Ostreobiaceae</taxon>
        <taxon>Ostreobium</taxon>
    </lineage>
</organism>
<dbReference type="Pfam" id="PF00013">
    <property type="entry name" value="KH_1"/>
    <property type="match status" value="4"/>
</dbReference>
<dbReference type="Gene3D" id="3.30.1370.10">
    <property type="entry name" value="K Homology domain, type 1"/>
    <property type="match status" value="2"/>
</dbReference>
<dbReference type="GO" id="GO:0003723">
    <property type="term" value="F:RNA binding"/>
    <property type="evidence" value="ECO:0007669"/>
    <property type="project" value="UniProtKB-UniRule"/>
</dbReference>
<gene>
    <name evidence="4" type="ORF">OSTQU699_LOCUS1560</name>
</gene>
<feature type="domain" description="K Homology" evidence="3">
    <location>
        <begin position="311"/>
        <end position="385"/>
    </location>
</feature>
<dbReference type="EMBL" id="CAJHUC010000444">
    <property type="protein sequence ID" value="CAD7696199.1"/>
    <property type="molecule type" value="Genomic_DNA"/>
</dbReference>
<evidence type="ECO:0000256" key="2">
    <source>
        <dbReference type="PROSITE-ProRule" id="PRU00117"/>
    </source>
</evidence>
<protein>
    <recommendedName>
        <fullName evidence="3">K Homology domain-containing protein</fullName>
    </recommendedName>
</protein>
<dbReference type="PROSITE" id="PS50084">
    <property type="entry name" value="KH_TYPE_1"/>
    <property type="match status" value="4"/>
</dbReference>
<evidence type="ECO:0000259" key="3">
    <source>
        <dbReference type="SMART" id="SM00322"/>
    </source>
</evidence>
<feature type="domain" description="K Homology" evidence="3">
    <location>
        <begin position="13"/>
        <end position="85"/>
    </location>
</feature>
<reference evidence="4" key="1">
    <citation type="submission" date="2020-12" db="EMBL/GenBank/DDBJ databases">
        <authorList>
            <person name="Iha C."/>
        </authorList>
    </citation>
    <scope>NUCLEOTIDE SEQUENCE</scope>
</reference>
<dbReference type="InterPro" id="IPR004088">
    <property type="entry name" value="KH_dom_type_1"/>
</dbReference>
<evidence type="ECO:0000256" key="1">
    <source>
        <dbReference type="ARBA" id="ARBA00022737"/>
    </source>
</evidence>
<evidence type="ECO:0000313" key="4">
    <source>
        <dbReference type="EMBL" id="CAD7696199.1"/>
    </source>
</evidence>
<dbReference type="OrthoDB" id="1937934at2759"/>
<dbReference type="SUPFAM" id="SSF54791">
    <property type="entry name" value="Eukaryotic type KH-domain (KH-domain type I)"/>
    <property type="match status" value="4"/>
</dbReference>
<feature type="domain" description="K Homology" evidence="3">
    <location>
        <begin position="226"/>
        <end position="296"/>
    </location>
</feature>
<evidence type="ECO:0000313" key="5">
    <source>
        <dbReference type="Proteomes" id="UP000708148"/>
    </source>
</evidence>
<dbReference type="PANTHER" id="PTHR10288">
    <property type="entry name" value="KH DOMAIN CONTAINING RNA BINDING PROTEIN"/>
    <property type="match status" value="1"/>
</dbReference>
<dbReference type="InterPro" id="IPR036612">
    <property type="entry name" value="KH_dom_type_1_sf"/>
</dbReference>
<proteinExistence type="predicted"/>
<keyword evidence="5" id="KW-1185">Reference proteome</keyword>